<accession>A0AAN7JUD3</accession>
<evidence type="ECO:0000313" key="1">
    <source>
        <dbReference type="EMBL" id="KAK4754543.1"/>
    </source>
</evidence>
<proteinExistence type="predicted"/>
<organism evidence="1 2">
    <name type="scientific">Trapa incisa</name>
    <dbReference type="NCBI Taxonomy" id="236973"/>
    <lineage>
        <taxon>Eukaryota</taxon>
        <taxon>Viridiplantae</taxon>
        <taxon>Streptophyta</taxon>
        <taxon>Embryophyta</taxon>
        <taxon>Tracheophyta</taxon>
        <taxon>Spermatophyta</taxon>
        <taxon>Magnoliopsida</taxon>
        <taxon>eudicotyledons</taxon>
        <taxon>Gunneridae</taxon>
        <taxon>Pentapetalae</taxon>
        <taxon>rosids</taxon>
        <taxon>malvids</taxon>
        <taxon>Myrtales</taxon>
        <taxon>Lythraceae</taxon>
        <taxon>Trapa</taxon>
    </lineage>
</organism>
<dbReference type="Proteomes" id="UP001345219">
    <property type="component" value="Chromosome 2"/>
</dbReference>
<dbReference type="AlphaFoldDB" id="A0AAN7JUD3"/>
<protein>
    <submittedName>
        <fullName evidence="1">Uncharacterized protein</fullName>
    </submittedName>
</protein>
<dbReference type="EMBL" id="JAXIOK010000015">
    <property type="protein sequence ID" value="KAK4754543.1"/>
    <property type="molecule type" value="Genomic_DNA"/>
</dbReference>
<gene>
    <name evidence="1" type="ORF">SAY87_002647</name>
</gene>
<name>A0AAN7JUD3_9MYRT</name>
<evidence type="ECO:0000313" key="2">
    <source>
        <dbReference type="Proteomes" id="UP001345219"/>
    </source>
</evidence>
<reference evidence="1 2" key="1">
    <citation type="journal article" date="2023" name="Hortic Res">
        <title>Pangenome of water caltrop reveals structural variations and asymmetric subgenome divergence after allopolyploidization.</title>
        <authorList>
            <person name="Zhang X."/>
            <person name="Chen Y."/>
            <person name="Wang L."/>
            <person name="Yuan Y."/>
            <person name="Fang M."/>
            <person name="Shi L."/>
            <person name="Lu R."/>
            <person name="Comes H.P."/>
            <person name="Ma Y."/>
            <person name="Chen Y."/>
            <person name="Huang G."/>
            <person name="Zhou Y."/>
            <person name="Zheng Z."/>
            <person name="Qiu Y."/>
        </authorList>
    </citation>
    <scope>NUCLEOTIDE SEQUENCE [LARGE SCALE GENOMIC DNA]</scope>
    <source>
        <tissue evidence="1">Roots</tissue>
    </source>
</reference>
<keyword evidence="2" id="KW-1185">Reference proteome</keyword>
<comment type="caution">
    <text evidence="1">The sequence shown here is derived from an EMBL/GenBank/DDBJ whole genome shotgun (WGS) entry which is preliminary data.</text>
</comment>
<sequence>MASWTASWTGSPAIRLIIKVVKLHFIEFLEKKVFSAGRDSNGYLPCSTSPSPTQNKKELNFVELVHHVGDTHPRKLSYEMSAPACSMTDNHSKLQKEWTVEI</sequence>